<dbReference type="AlphaFoldDB" id="A0AB39RCK5"/>
<keyword evidence="1" id="KW-0472">Membrane</keyword>
<keyword evidence="1" id="KW-1133">Transmembrane helix</keyword>
<evidence type="ECO:0008006" key="3">
    <source>
        <dbReference type="Google" id="ProtNLM"/>
    </source>
</evidence>
<accession>A0AB39RCK5</accession>
<feature type="transmembrane region" description="Helical" evidence="1">
    <location>
        <begin position="25"/>
        <end position="50"/>
    </location>
</feature>
<name>A0AB39RCK5_9ACTN</name>
<organism evidence="2">
    <name type="scientific">Streptomyces sp. R41</name>
    <dbReference type="NCBI Taxonomy" id="3238632"/>
    <lineage>
        <taxon>Bacteria</taxon>
        <taxon>Bacillati</taxon>
        <taxon>Actinomycetota</taxon>
        <taxon>Actinomycetes</taxon>
        <taxon>Kitasatosporales</taxon>
        <taxon>Streptomycetaceae</taxon>
        <taxon>Streptomyces</taxon>
    </lineage>
</organism>
<sequence length="102" mass="10391">MTDHHLAEVRASVNGVRGGARRGSVALAIALTCVLLGAAATLVGAAAALFVDGPPARLATWVLVAAAVAVTVGLRWGFSEVRRDRLPTARVAEPGPRPGGRC</sequence>
<evidence type="ECO:0000313" key="2">
    <source>
        <dbReference type="EMBL" id="XDQ52381.1"/>
    </source>
</evidence>
<gene>
    <name evidence="2" type="ORF">AB5J53_12300</name>
</gene>
<reference evidence="2" key="1">
    <citation type="submission" date="2024-07" db="EMBL/GenBank/DDBJ databases">
        <authorList>
            <person name="Yu S.T."/>
        </authorList>
    </citation>
    <scope>NUCLEOTIDE SEQUENCE</scope>
    <source>
        <strain evidence="2">R41</strain>
    </source>
</reference>
<feature type="transmembrane region" description="Helical" evidence="1">
    <location>
        <begin position="56"/>
        <end position="78"/>
    </location>
</feature>
<dbReference type="RefSeq" id="WP_369245665.1">
    <property type="nucleotide sequence ID" value="NZ_CP163443.1"/>
</dbReference>
<evidence type="ECO:0000256" key="1">
    <source>
        <dbReference type="SAM" id="Phobius"/>
    </source>
</evidence>
<protein>
    <recommendedName>
        <fullName evidence="3">Phage holin family protein</fullName>
    </recommendedName>
</protein>
<keyword evidence="1" id="KW-0812">Transmembrane</keyword>
<proteinExistence type="predicted"/>
<dbReference type="EMBL" id="CP163443">
    <property type="protein sequence ID" value="XDQ52381.1"/>
    <property type="molecule type" value="Genomic_DNA"/>
</dbReference>